<name>A0A918IAK8_9ACTN</name>
<evidence type="ECO:0000313" key="1">
    <source>
        <dbReference type="EMBL" id="GGU93836.1"/>
    </source>
</evidence>
<reference evidence="1" key="1">
    <citation type="journal article" date="2014" name="Int. J. Syst. Evol. Microbiol.">
        <title>Complete genome sequence of Corynebacterium casei LMG S-19264T (=DSM 44701T), isolated from a smear-ripened cheese.</title>
        <authorList>
            <consortium name="US DOE Joint Genome Institute (JGI-PGF)"/>
            <person name="Walter F."/>
            <person name="Albersmeier A."/>
            <person name="Kalinowski J."/>
            <person name="Ruckert C."/>
        </authorList>
    </citation>
    <scope>NUCLEOTIDE SEQUENCE</scope>
    <source>
        <strain evidence="1">JCM 4369</strain>
    </source>
</reference>
<organism evidence="1 2">
    <name type="scientific">Streptomyces filipinensis</name>
    <dbReference type="NCBI Taxonomy" id="66887"/>
    <lineage>
        <taxon>Bacteria</taxon>
        <taxon>Bacillati</taxon>
        <taxon>Actinomycetota</taxon>
        <taxon>Actinomycetes</taxon>
        <taxon>Kitasatosporales</taxon>
        <taxon>Streptomycetaceae</taxon>
        <taxon>Streptomyces</taxon>
    </lineage>
</organism>
<gene>
    <name evidence="1" type="ORF">GCM10010260_31170</name>
</gene>
<dbReference type="RefSeq" id="WP_191874058.1">
    <property type="nucleotide sequence ID" value="NZ_BMTD01000005.1"/>
</dbReference>
<dbReference type="Proteomes" id="UP000618795">
    <property type="component" value="Unassembled WGS sequence"/>
</dbReference>
<sequence>MDVAGECAVLDELCLNWRCAVADGVCDQLADDHFGGAGGFPIDSQQRLGPLREVVVSHAEAADGAIVLLRVAIDHGQDAGDTRRS</sequence>
<keyword evidence="2" id="KW-1185">Reference proteome</keyword>
<reference evidence="1" key="2">
    <citation type="submission" date="2020-09" db="EMBL/GenBank/DDBJ databases">
        <authorList>
            <person name="Sun Q."/>
            <person name="Ohkuma M."/>
        </authorList>
    </citation>
    <scope>NUCLEOTIDE SEQUENCE</scope>
    <source>
        <strain evidence="1">JCM 4369</strain>
    </source>
</reference>
<proteinExistence type="predicted"/>
<accession>A0A918IAK8</accession>
<evidence type="ECO:0000313" key="2">
    <source>
        <dbReference type="Proteomes" id="UP000618795"/>
    </source>
</evidence>
<comment type="caution">
    <text evidence="1">The sequence shown here is derived from an EMBL/GenBank/DDBJ whole genome shotgun (WGS) entry which is preliminary data.</text>
</comment>
<dbReference type="AlphaFoldDB" id="A0A918IAK8"/>
<dbReference type="EMBL" id="BMTD01000005">
    <property type="protein sequence ID" value="GGU93836.1"/>
    <property type="molecule type" value="Genomic_DNA"/>
</dbReference>
<protein>
    <submittedName>
        <fullName evidence="1">Uncharacterized protein</fullName>
    </submittedName>
</protein>